<organism evidence="2 3">
    <name type="scientific">Sulfoacidibacillus ferrooxidans</name>
    <dbReference type="NCBI Taxonomy" id="2005001"/>
    <lineage>
        <taxon>Bacteria</taxon>
        <taxon>Bacillati</taxon>
        <taxon>Bacillota</taxon>
        <taxon>Bacilli</taxon>
        <taxon>Bacillales</taxon>
        <taxon>Alicyclobacillaceae</taxon>
        <taxon>Sulfoacidibacillus</taxon>
    </lineage>
</organism>
<comment type="caution">
    <text evidence="2">The sequence shown here is derived from an EMBL/GenBank/DDBJ whole genome shotgun (WGS) entry which is preliminary data.</text>
</comment>
<dbReference type="AlphaFoldDB" id="A0A9X1V7F4"/>
<evidence type="ECO:0000259" key="1">
    <source>
        <dbReference type="Pfam" id="PF00891"/>
    </source>
</evidence>
<dbReference type="SUPFAM" id="SSF53335">
    <property type="entry name" value="S-adenosyl-L-methionine-dependent methyltransferases"/>
    <property type="match status" value="1"/>
</dbReference>
<evidence type="ECO:0000313" key="2">
    <source>
        <dbReference type="EMBL" id="MCI0182389.1"/>
    </source>
</evidence>
<accession>A0A9X1V7F4</accession>
<dbReference type="Proteomes" id="UP001139263">
    <property type="component" value="Unassembled WGS sequence"/>
</dbReference>
<dbReference type="EMBL" id="JALBUF010000001">
    <property type="protein sequence ID" value="MCI0182389.1"/>
    <property type="molecule type" value="Genomic_DNA"/>
</dbReference>
<reference evidence="2" key="1">
    <citation type="submission" date="2022-03" db="EMBL/GenBank/DDBJ databases">
        <title>Draft Genome Sequence of Firmicute Strain S0AB, a Heterotrophic Iron/Sulfur-Oxidizing Extreme Acidophile.</title>
        <authorList>
            <person name="Vergara E."/>
            <person name="Pakostova E."/>
            <person name="Johnson D.B."/>
            <person name="Holmes D.S."/>
        </authorList>
    </citation>
    <scope>NUCLEOTIDE SEQUENCE</scope>
    <source>
        <strain evidence="2">S0AB</strain>
    </source>
</reference>
<name>A0A9X1V7F4_9BACL</name>
<feature type="domain" description="O-methyltransferase C-terminal" evidence="1">
    <location>
        <begin position="153"/>
        <end position="262"/>
    </location>
</feature>
<gene>
    <name evidence="2" type="ORF">MM817_00648</name>
</gene>
<dbReference type="Pfam" id="PF00891">
    <property type="entry name" value="Methyltransf_2"/>
    <property type="match status" value="1"/>
</dbReference>
<keyword evidence="3" id="KW-1185">Reference proteome</keyword>
<dbReference type="GO" id="GO:0008171">
    <property type="term" value="F:O-methyltransferase activity"/>
    <property type="evidence" value="ECO:0007669"/>
    <property type="project" value="InterPro"/>
</dbReference>
<protein>
    <recommendedName>
        <fullName evidence="1">O-methyltransferase C-terminal domain-containing protein</fullName>
    </recommendedName>
</protein>
<dbReference type="Gene3D" id="3.40.50.150">
    <property type="entry name" value="Vaccinia Virus protein VP39"/>
    <property type="match status" value="1"/>
</dbReference>
<dbReference type="RefSeq" id="WP_241711986.1">
    <property type="nucleotide sequence ID" value="NZ_JALBUF010000001.1"/>
</dbReference>
<sequence>MSVEGTELEKSRTWLFDQDQNHRLLVKMTAELHGFPELLSIPRSFDELVRLGYDSRILDMVLYTLLHMKPVIITQIGDGYQWIGARTEQRDLHAFEMQRRWLRLEEVLMSGKPAGTLEPWFLDILTDTMRLSSLELMPSVVDFVKRHTSPHATGIDIGGSHGLFSKNMMIHGYDMTVLDLPFVVQKASKHSPELNFIGHNILEEPLTAFDQAYDFALMIRFVHMHGPIDIATIIENARPAMAPHAKWIVIDTVRGISPNADVFAINMGVNTPHGNTYSVADMERFSGLRCTHQELLPALGYAGLIFEN</sequence>
<dbReference type="InterPro" id="IPR001077">
    <property type="entry name" value="COMT_C"/>
</dbReference>
<proteinExistence type="predicted"/>
<dbReference type="InterPro" id="IPR029063">
    <property type="entry name" value="SAM-dependent_MTases_sf"/>
</dbReference>
<evidence type="ECO:0000313" key="3">
    <source>
        <dbReference type="Proteomes" id="UP001139263"/>
    </source>
</evidence>